<evidence type="ECO:0000256" key="1">
    <source>
        <dbReference type="SAM" id="MobiDB-lite"/>
    </source>
</evidence>
<keyword evidence="3" id="KW-1185">Reference proteome</keyword>
<gene>
    <name evidence="2" type="ORF">HPB52_010397</name>
</gene>
<comment type="caution">
    <text evidence="2">The sequence shown here is derived from an EMBL/GenBank/DDBJ whole genome shotgun (WGS) entry which is preliminary data.</text>
</comment>
<dbReference type="EMBL" id="JABSTV010001247">
    <property type="protein sequence ID" value="KAH7972262.1"/>
    <property type="molecule type" value="Genomic_DNA"/>
</dbReference>
<evidence type="ECO:0000313" key="2">
    <source>
        <dbReference type="EMBL" id="KAH7972262.1"/>
    </source>
</evidence>
<feature type="compositionally biased region" description="Polar residues" evidence="1">
    <location>
        <begin position="55"/>
        <end position="65"/>
    </location>
</feature>
<evidence type="ECO:0000313" key="3">
    <source>
        <dbReference type="Proteomes" id="UP000821837"/>
    </source>
</evidence>
<sequence length="97" mass="10590">MTSVILFPAVGWALDPRSSQRQGTDSGRTERLGTASEEAFNPQSPEQLGKDRVESSTQKVLSNWEQRTDEPNGMVLHPWDVGQGSYRTTVAASGLQA</sequence>
<reference evidence="2" key="2">
    <citation type="submission" date="2021-09" db="EMBL/GenBank/DDBJ databases">
        <authorList>
            <person name="Jia N."/>
            <person name="Wang J."/>
            <person name="Shi W."/>
            <person name="Du L."/>
            <person name="Sun Y."/>
            <person name="Zhan W."/>
            <person name="Jiang J."/>
            <person name="Wang Q."/>
            <person name="Zhang B."/>
            <person name="Ji P."/>
            <person name="Sakyi L.B."/>
            <person name="Cui X."/>
            <person name="Yuan T."/>
            <person name="Jiang B."/>
            <person name="Yang W."/>
            <person name="Lam T.T.-Y."/>
            <person name="Chang Q."/>
            <person name="Ding S."/>
            <person name="Wang X."/>
            <person name="Zhu J."/>
            <person name="Ruan X."/>
            <person name="Zhao L."/>
            <person name="Wei J."/>
            <person name="Que T."/>
            <person name="Du C."/>
            <person name="Cheng J."/>
            <person name="Dai P."/>
            <person name="Han X."/>
            <person name="Huang E."/>
            <person name="Gao Y."/>
            <person name="Liu J."/>
            <person name="Shao H."/>
            <person name="Ye R."/>
            <person name="Li L."/>
            <person name="Wei W."/>
            <person name="Wang X."/>
            <person name="Wang C."/>
            <person name="Huo Q."/>
            <person name="Li W."/>
            <person name="Guo W."/>
            <person name="Chen H."/>
            <person name="Chen S."/>
            <person name="Zhou L."/>
            <person name="Zhou L."/>
            <person name="Ni X."/>
            <person name="Tian J."/>
            <person name="Zhou Y."/>
            <person name="Sheng Y."/>
            <person name="Liu T."/>
            <person name="Pan Y."/>
            <person name="Xia L."/>
            <person name="Li J."/>
            <person name="Zhao F."/>
            <person name="Cao W."/>
        </authorList>
    </citation>
    <scope>NUCLEOTIDE SEQUENCE</scope>
    <source>
        <strain evidence="2">Rsan-2018</strain>
        <tissue evidence="2">Larvae</tissue>
    </source>
</reference>
<feature type="compositionally biased region" description="Polar residues" evidence="1">
    <location>
        <begin position="17"/>
        <end position="26"/>
    </location>
</feature>
<dbReference type="AlphaFoldDB" id="A0A9D4Q9J8"/>
<feature type="region of interest" description="Disordered" evidence="1">
    <location>
        <begin position="16"/>
        <end position="74"/>
    </location>
</feature>
<organism evidence="2 3">
    <name type="scientific">Rhipicephalus sanguineus</name>
    <name type="common">Brown dog tick</name>
    <name type="synonym">Ixodes sanguineus</name>
    <dbReference type="NCBI Taxonomy" id="34632"/>
    <lineage>
        <taxon>Eukaryota</taxon>
        <taxon>Metazoa</taxon>
        <taxon>Ecdysozoa</taxon>
        <taxon>Arthropoda</taxon>
        <taxon>Chelicerata</taxon>
        <taxon>Arachnida</taxon>
        <taxon>Acari</taxon>
        <taxon>Parasitiformes</taxon>
        <taxon>Ixodida</taxon>
        <taxon>Ixodoidea</taxon>
        <taxon>Ixodidae</taxon>
        <taxon>Rhipicephalinae</taxon>
        <taxon>Rhipicephalus</taxon>
        <taxon>Rhipicephalus</taxon>
    </lineage>
</organism>
<accession>A0A9D4Q9J8</accession>
<name>A0A9D4Q9J8_RHISA</name>
<proteinExistence type="predicted"/>
<protein>
    <submittedName>
        <fullName evidence="2">Uncharacterized protein</fullName>
    </submittedName>
</protein>
<dbReference type="Proteomes" id="UP000821837">
    <property type="component" value="Chromosome 11"/>
</dbReference>
<reference evidence="2" key="1">
    <citation type="journal article" date="2020" name="Cell">
        <title>Large-Scale Comparative Analyses of Tick Genomes Elucidate Their Genetic Diversity and Vector Capacities.</title>
        <authorList>
            <consortium name="Tick Genome and Microbiome Consortium (TIGMIC)"/>
            <person name="Jia N."/>
            <person name="Wang J."/>
            <person name="Shi W."/>
            <person name="Du L."/>
            <person name="Sun Y."/>
            <person name="Zhan W."/>
            <person name="Jiang J.F."/>
            <person name="Wang Q."/>
            <person name="Zhang B."/>
            <person name="Ji P."/>
            <person name="Bell-Sakyi L."/>
            <person name="Cui X.M."/>
            <person name="Yuan T.T."/>
            <person name="Jiang B.G."/>
            <person name="Yang W.F."/>
            <person name="Lam T.T."/>
            <person name="Chang Q.C."/>
            <person name="Ding S.J."/>
            <person name="Wang X.J."/>
            <person name="Zhu J.G."/>
            <person name="Ruan X.D."/>
            <person name="Zhao L."/>
            <person name="Wei J.T."/>
            <person name="Ye R.Z."/>
            <person name="Que T.C."/>
            <person name="Du C.H."/>
            <person name="Zhou Y.H."/>
            <person name="Cheng J.X."/>
            <person name="Dai P.F."/>
            <person name="Guo W.B."/>
            <person name="Han X.H."/>
            <person name="Huang E.J."/>
            <person name="Li L.F."/>
            <person name="Wei W."/>
            <person name="Gao Y.C."/>
            <person name="Liu J.Z."/>
            <person name="Shao H.Z."/>
            <person name="Wang X."/>
            <person name="Wang C.C."/>
            <person name="Yang T.C."/>
            <person name="Huo Q.B."/>
            <person name="Li W."/>
            <person name="Chen H.Y."/>
            <person name="Chen S.E."/>
            <person name="Zhou L.G."/>
            <person name="Ni X.B."/>
            <person name="Tian J.H."/>
            <person name="Sheng Y."/>
            <person name="Liu T."/>
            <person name="Pan Y.S."/>
            <person name="Xia L.Y."/>
            <person name="Li J."/>
            <person name="Zhao F."/>
            <person name="Cao W.C."/>
        </authorList>
    </citation>
    <scope>NUCLEOTIDE SEQUENCE</scope>
    <source>
        <strain evidence="2">Rsan-2018</strain>
    </source>
</reference>